<comment type="caution">
    <text evidence="2">The sequence shown here is derived from an EMBL/GenBank/DDBJ whole genome shotgun (WGS) entry which is preliminary data.</text>
</comment>
<protein>
    <recommendedName>
        <fullName evidence="1">Reverse transcriptase zinc-binding domain-containing protein</fullName>
    </recommendedName>
</protein>
<dbReference type="AlphaFoldDB" id="A0A7J6F4W6"/>
<dbReference type="Proteomes" id="UP000525078">
    <property type="component" value="Unassembled WGS sequence"/>
</dbReference>
<organism evidence="2 3">
    <name type="scientific">Cannabis sativa</name>
    <name type="common">Hemp</name>
    <name type="synonym">Marijuana</name>
    <dbReference type="NCBI Taxonomy" id="3483"/>
    <lineage>
        <taxon>Eukaryota</taxon>
        <taxon>Viridiplantae</taxon>
        <taxon>Streptophyta</taxon>
        <taxon>Embryophyta</taxon>
        <taxon>Tracheophyta</taxon>
        <taxon>Spermatophyta</taxon>
        <taxon>Magnoliopsida</taxon>
        <taxon>eudicotyledons</taxon>
        <taxon>Gunneridae</taxon>
        <taxon>Pentapetalae</taxon>
        <taxon>rosids</taxon>
        <taxon>fabids</taxon>
        <taxon>Rosales</taxon>
        <taxon>Cannabaceae</taxon>
        <taxon>Cannabis</taxon>
    </lineage>
</organism>
<feature type="domain" description="Reverse transcriptase zinc-binding" evidence="1">
    <location>
        <begin position="7"/>
        <end position="96"/>
    </location>
</feature>
<reference evidence="2 3" key="1">
    <citation type="journal article" date="2020" name="bioRxiv">
        <title>Sequence and annotation of 42 cannabis genomes reveals extensive copy number variation in cannabinoid synthesis and pathogen resistance genes.</title>
        <authorList>
            <person name="Mckernan K.J."/>
            <person name="Helbert Y."/>
            <person name="Kane L.T."/>
            <person name="Ebling H."/>
            <person name="Zhang L."/>
            <person name="Liu B."/>
            <person name="Eaton Z."/>
            <person name="Mclaughlin S."/>
            <person name="Kingan S."/>
            <person name="Baybayan P."/>
            <person name="Concepcion G."/>
            <person name="Jordan M."/>
            <person name="Riva A."/>
            <person name="Barbazuk W."/>
            <person name="Harkins T."/>
        </authorList>
    </citation>
    <scope>NUCLEOTIDE SEQUENCE [LARGE SCALE GENOMIC DNA]</scope>
    <source>
        <strain evidence="3">cv. Jamaican Lion 4</strain>
        <tissue evidence="2">Leaf</tissue>
    </source>
</reference>
<dbReference type="InterPro" id="IPR026960">
    <property type="entry name" value="RVT-Znf"/>
</dbReference>
<dbReference type="EMBL" id="JAATIP010000164">
    <property type="protein sequence ID" value="KAF4364750.1"/>
    <property type="molecule type" value="Genomic_DNA"/>
</dbReference>
<gene>
    <name evidence="2" type="ORF">F8388_018426</name>
</gene>
<evidence type="ECO:0000313" key="3">
    <source>
        <dbReference type="Proteomes" id="UP000525078"/>
    </source>
</evidence>
<evidence type="ECO:0000259" key="1">
    <source>
        <dbReference type="Pfam" id="PF13966"/>
    </source>
</evidence>
<proteinExistence type="predicted"/>
<sequence>METSGLYIVKSAYKFLQSGGNWLHLQDDSNGQKLWQFAVPPKVHHFLWRACSGCLPTKVQLNTKHVNVDLLCLFCNMEYETIYHVLLGCSFSRSYWFLSAATQPAAGSYQDFVSWFFELLDGSHVDIVVDVAMISWNI</sequence>
<evidence type="ECO:0000313" key="2">
    <source>
        <dbReference type="EMBL" id="KAF4364750.1"/>
    </source>
</evidence>
<accession>A0A7J6F4W6</accession>
<name>A0A7J6F4W6_CANSA</name>
<dbReference type="Pfam" id="PF13966">
    <property type="entry name" value="zf-RVT"/>
    <property type="match status" value="1"/>
</dbReference>